<proteinExistence type="predicted"/>
<evidence type="ECO:0000313" key="1">
    <source>
        <dbReference type="EMBL" id="QHU15272.1"/>
    </source>
</evidence>
<protein>
    <submittedName>
        <fullName evidence="1">Uncharacterized protein</fullName>
    </submittedName>
</protein>
<sequence length="140" mass="15423">MQKQLLNGKRDWVVSAVTVGWLARWRRDIAVRLMRCVFDEMGASEGLCMVSSLQGMEQDASVTAWIAKQCPRDLRQDACATFVEGRHYESGRGWLGCGIVGALCLCCIANIHGIPSVITRRTSRSATMWGAVAAFAAFRP</sequence>
<organism evidence="1">
    <name type="scientific">viral metagenome</name>
    <dbReference type="NCBI Taxonomy" id="1070528"/>
    <lineage>
        <taxon>unclassified sequences</taxon>
        <taxon>metagenomes</taxon>
        <taxon>organismal metagenomes</taxon>
    </lineage>
</organism>
<reference evidence="1" key="1">
    <citation type="journal article" date="2020" name="Nature">
        <title>Giant virus diversity and host interactions through global metagenomics.</title>
        <authorList>
            <person name="Schulz F."/>
            <person name="Roux S."/>
            <person name="Paez-Espino D."/>
            <person name="Jungbluth S."/>
            <person name="Walsh D.A."/>
            <person name="Denef V.J."/>
            <person name="McMahon K.D."/>
            <person name="Konstantinidis K.T."/>
            <person name="Eloe-Fadrosh E.A."/>
            <person name="Kyrpides N.C."/>
            <person name="Woyke T."/>
        </authorList>
    </citation>
    <scope>NUCLEOTIDE SEQUENCE</scope>
    <source>
        <strain evidence="1">GVMAG-S-1103017-68</strain>
    </source>
</reference>
<accession>A0A6C0KB84</accession>
<dbReference type="EMBL" id="MN740854">
    <property type="protein sequence ID" value="QHU15272.1"/>
    <property type="molecule type" value="Genomic_DNA"/>
</dbReference>
<dbReference type="AlphaFoldDB" id="A0A6C0KB84"/>
<name>A0A6C0KB84_9ZZZZ</name>